<feature type="domain" description="Macro" evidence="5">
    <location>
        <begin position="1"/>
        <end position="185"/>
    </location>
</feature>
<dbReference type="AlphaFoldDB" id="A0A1E4TY18"/>
<evidence type="ECO:0000256" key="4">
    <source>
        <dbReference type="ARBA" id="ARBA00034427"/>
    </source>
</evidence>
<comment type="similarity">
    <text evidence="1">Belongs to the POA1 family.</text>
</comment>
<evidence type="ECO:0000256" key="3">
    <source>
        <dbReference type="ARBA" id="ARBA00019744"/>
    </source>
</evidence>
<protein>
    <recommendedName>
        <fullName evidence="3">ADP-ribose 1''-phosphate phosphatase</fullName>
        <ecNumber evidence="2">3.1.3.84</ecNumber>
    </recommendedName>
</protein>
<organism evidence="6 7">
    <name type="scientific">Pachysolen tannophilus NRRL Y-2460</name>
    <dbReference type="NCBI Taxonomy" id="669874"/>
    <lineage>
        <taxon>Eukaryota</taxon>
        <taxon>Fungi</taxon>
        <taxon>Dikarya</taxon>
        <taxon>Ascomycota</taxon>
        <taxon>Saccharomycotina</taxon>
        <taxon>Pichiomycetes</taxon>
        <taxon>Pachysolenaceae</taxon>
        <taxon>Pachysolen</taxon>
    </lineage>
</organism>
<reference evidence="7" key="1">
    <citation type="submission" date="2016-05" db="EMBL/GenBank/DDBJ databases">
        <title>Comparative genomics of biotechnologically important yeasts.</title>
        <authorList>
            <consortium name="DOE Joint Genome Institute"/>
            <person name="Riley R."/>
            <person name="Haridas S."/>
            <person name="Wolfe K.H."/>
            <person name="Lopes M.R."/>
            <person name="Hittinger C.T."/>
            <person name="Goker M."/>
            <person name="Salamov A."/>
            <person name="Wisecaver J."/>
            <person name="Long T.M."/>
            <person name="Aerts A.L."/>
            <person name="Barry K."/>
            <person name="Choi C."/>
            <person name="Clum A."/>
            <person name="Coughlan A.Y."/>
            <person name="Deshpande S."/>
            <person name="Douglass A.P."/>
            <person name="Hanson S.J."/>
            <person name="Klenk H.-P."/>
            <person name="Labutti K."/>
            <person name="Lapidus A."/>
            <person name="Lindquist E."/>
            <person name="Lipzen A."/>
            <person name="Meier-Kolthoff J.P."/>
            <person name="Ohm R.A."/>
            <person name="Otillar R.P."/>
            <person name="Pangilinan J."/>
            <person name="Peng Y."/>
            <person name="Rokas A."/>
            <person name="Rosa C.A."/>
            <person name="Scheuner C."/>
            <person name="Sibirny A.A."/>
            <person name="Slot J.C."/>
            <person name="Stielow J.B."/>
            <person name="Sun H."/>
            <person name="Kurtzman C.P."/>
            <person name="Blackwell M."/>
            <person name="Grigoriev I.V."/>
            <person name="Jeffries T.W."/>
        </authorList>
    </citation>
    <scope>NUCLEOTIDE SEQUENCE [LARGE SCALE GENOMIC DNA]</scope>
    <source>
        <strain evidence="7">NRRL Y-2460</strain>
    </source>
</reference>
<dbReference type="Pfam" id="PF01661">
    <property type="entry name" value="Macro"/>
    <property type="match status" value="1"/>
</dbReference>
<evidence type="ECO:0000313" key="7">
    <source>
        <dbReference type="Proteomes" id="UP000094236"/>
    </source>
</evidence>
<keyword evidence="7" id="KW-1185">Reference proteome</keyword>
<dbReference type="EC" id="3.1.3.84" evidence="2"/>
<sequence>MAQRSALTYINEDLFSILSKPQSSFPVILAHSCNCYGSWGGGIAYQFAKRFPSALNQYQTHCASFSSNPQKLLGSTLLIKINPKDFNHEGDYLIACLFTSLLGQESPTEIAQYTQFAILDMVTQLQGKKNCDLEEVQDLLTKYDINEENLVINIPKINSGIFNVPWEMTEEVLAETGLQYNVYSL</sequence>
<name>A0A1E4TY18_PACTA</name>
<gene>
    <name evidence="6" type="ORF">PACTADRAFT_1247</name>
</gene>
<comment type="catalytic activity">
    <reaction evidence="4">
        <text>ADP-alpha-D-ribose 1''-phosphate + H2O = ADP-D-ribose + phosphate</text>
        <dbReference type="Rhea" id="RHEA:25029"/>
        <dbReference type="ChEBI" id="CHEBI:15377"/>
        <dbReference type="ChEBI" id="CHEBI:43474"/>
        <dbReference type="ChEBI" id="CHEBI:57967"/>
        <dbReference type="ChEBI" id="CHEBI:58753"/>
        <dbReference type="EC" id="3.1.3.84"/>
    </reaction>
</comment>
<dbReference type="GO" id="GO:0047407">
    <property type="term" value="F:ADP-ribosyl-[dinitrogen reductase] hydrolase activity"/>
    <property type="evidence" value="ECO:0007669"/>
    <property type="project" value="EnsemblFungi"/>
</dbReference>
<evidence type="ECO:0000313" key="6">
    <source>
        <dbReference type="EMBL" id="ODV96660.1"/>
    </source>
</evidence>
<evidence type="ECO:0000256" key="2">
    <source>
        <dbReference type="ARBA" id="ARBA00012983"/>
    </source>
</evidence>
<dbReference type="STRING" id="669874.A0A1E4TY18"/>
<dbReference type="InterPro" id="IPR043472">
    <property type="entry name" value="Macro_dom-like"/>
</dbReference>
<evidence type="ECO:0000256" key="1">
    <source>
        <dbReference type="ARBA" id="ARBA00006575"/>
    </source>
</evidence>
<dbReference type="OrthoDB" id="2155246at2759"/>
<dbReference type="InterPro" id="IPR002589">
    <property type="entry name" value="Macro_dom"/>
</dbReference>
<dbReference type="SUPFAM" id="SSF52949">
    <property type="entry name" value="Macro domain-like"/>
    <property type="match status" value="1"/>
</dbReference>
<accession>A0A1E4TY18</accession>
<dbReference type="Proteomes" id="UP000094236">
    <property type="component" value="Unassembled WGS sequence"/>
</dbReference>
<dbReference type="InterPro" id="IPR050892">
    <property type="entry name" value="ADP-ribose_metab_enzymes"/>
</dbReference>
<dbReference type="Gene3D" id="3.40.220.10">
    <property type="entry name" value="Leucine Aminopeptidase, subunit E, domain 1"/>
    <property type="match status" value="1"/>
</dbReference>
<dbReference type="EMBL" id="KV454012">
    <property type="protein sequence ID" value="ODV96660.1"/>
    <property type="molecule type" value="Genomic_DNA"/>
</dbReference>
<dbReference type="GO" id="GO:0140291">
    <property type="term" value="P:peptidyl-glutamate ADP-deribosylation"/>
    <property type="evidence" value="ECO:0007669"/>
    <property type="project" value="TreeGrafter"/>
</dbReference>
<proteinExistence type="inferred from homology"/>
<dbReference type="PANTHER" id="PTHR12521">
    <property type="entry name" value="PROTEIN C6ORF130"/>
    <property type="match status" value="1"/>
</dbReference>
<dbReference type="PROSITE" id="PS51154">
    <property type="entry name" value="MACRO"/>
    <property type="match status" value="1"/>
</dbReference>
<dbReference type="GO" id="GO:0016791">
    <property type="term" value="F:phosphatase activity"/>
    <property type="evidence" value="ECO:0007669"/>
    <property type="project" value="EnsemblFungi"/>
</dbReference>
<evidence type="ECO:0000259" key="5">
    <source>
        <dbReference type="PROSITE" id="PS51154"/>
    </source>
</evidence>
<dbReference type="PANTHER" id="PTHR12521:SF0">
    <property type="entry name" value="ADP-RIBOSE GLYCOHYDROLASE OARD1"/>
    <property type="match status" value="1"/>
</dbReference>